<dbReference type="InterPro" id="IPR005186">
    <property type="entry name" value="FlaG"/>
</dbReference>
<protein>
    <submittedName>
        <fullName evidence="2">Flagellin protein FlaG</fullName>
    </submittedName>
</protein>
<dbReference type="RefSeq" id="WP_162549518.1">
    <property type="nucleotide sequence ID" value="NZ_AP017372.2"/>
</dbReference>
<evidence type="ECO:0000256" key="1">
    <source>
        <dbReference type="SAM" id="MobiDB-lite"/>
    </source>
</evidence>
<keyword evidence="2" id="KW-0282">Flagellum</keyword>
<dbReference type="InterPro" id="IPR035924">
    <property type="entry name" value="FlaG-like_sf"/>
</dbReference>
<name>A0A0X8XBB7_HALHR</name>
<dbReference type="Pfam" id="PF03646">
    <property type="entry name" value="FlaG"/>
    <property type="match status" value="1"/>
</dbReference>
<dbReference type="Gene3D" id="3.30.160.170">
    <property type="entry name" value="FlaG-like"/>
    <property type="match status" value="1"/>
</dbReference>
<dbReference type="AlphaFoldDB" id="A0A0X8XBB7"/>
<evidence type="ECO:0000313" key="3">
    <source>
        <dbReference type="Proteomes" id="UP000218890"/>
    </source>
</evidence>
<gene>
    <name evidence="2" type="ORF">HH1059_21500</name>
</gene>
<feature type="region of interest" description="Disordered" evidence="1">
    <location>
        <begin position="1"/>
        <end position="50"/>
    </location>
</feature>
<dbReference type="PANTHER" id="PTHR37166:SF1">
    <property type="entry name" value="PROTEIN FLAG"/>
    <property type="match status" value="1"/>
</dbReference>
<dbReference type="EMBL" id="AP017372">
    <property type="protein sequence ID" value="BAU58859.1"/>
    <property type="molecule type" value="Genomic_DNA"/>
</dbReference>
<keyword evidence="3" id="KW-1185">Reference proteome</keyword>
<proteinExistence type="predicted"/>
<dbReference type="PANTHER" id="PTHR37166">
    <property type="entry name" value="PROTEIN FLAG"/>
    <property type="match status" value="1"/>
</dbReference>
<evidence type="ECO:0000313" key="2">
    <source>
        <dbReference type="EMBL" id="BAU58859.1"/>
    </source>
</evidence>
<keyword evidence="2" id="KW-0969">Cilium</keyword>
<sequence>MSEIYSYGSAVAAGQGWSRVETGESRPEESGGSARGDARYADTSVEAGEVGEKAEPRVMMHLDELEPLDVYRADDPQALAKAIERFEEFIKRVGRDLQFSVDDQTGKTVVTVYVRGTEDVVRQIPPDEMLAIAARMKEVHGILFNDRA</sequence>
<dbReference type="SUPFAM" id="SSF160214">
    <property type="entry name" value="FlaG-like"/>
    <property type="match status" value="1"/>
</dbReference>
<reference evidence="2" key="1">
    <citation type="submission" date="2016-02" db="EMBL/GenBank/DDBJ databases">
        <title>Halorhodospira halochloris DSM-1059 complete genome, version 2.</title>
        <authorList>
            <person name="Tsukatani Y."/>
        </authorList>
    </citation>
    <scope>NUCLEOTIDE SEQUENCE</scope>
    <source>
        <strain evidence="2">DSM 1059</strain>
    </source>
</reference>
<dbReference type="Proteomes" id="UP000218890">
    <property type="component" value="Chromosome"/>
</dbReference>
<keyword evidence="2" id="KW-0966">Cell projection</keyword>
<accession>A0A0X8XBB7</accession>
<dbReference type="KEGG" id="hhk:HH1059_21500"/>
<organism evidence="2 3">
    <name type="scientific">Halorhodospira halochloris</name>
    <name type="common">Ectothiorhodospira halochloris</name>
    <dbReference type="NCBI Taxonomy" id="1052"/>
    <lineage>
        <taxon>Bacteria</taxon>
        <taxon>Pseudomonadati</taxon>
        <taxon>Pseudomonadota</taxon>
        <taxon>Gammaproteobacteria</taxon>
        <taxon>Chromatiales</taxon>
        <taxon>Ectothiorhodospiraceae</taxon>
        <taxon>Halorhodospira</taxon>
    </lineage>
</organism>